<dbReference type="SUPFAM" id="SSF48350">
    <property type="entry name" value="GTPase activation domain, GAP"/>
    <property type="match status" value="1"/>
</dbReference>
<keyword evidence="6" id="KW-0344">Guanine-nucleotide releasing factor</keyword>
<dbReference type="GO" id="GO:0005085">
    <property type="term" value="F:guanyl-nucleotide exchange factor activity"/>
    <property type="evidence" value="ECO:0007669"/>
    <property type="project" value="UniProtKB-KW"/>
</dbReference>
<evidence type="ECO:0000256" key="3">
    <source>
        <dbReference type="ARBA" id="ARBA00008489"/>
    </source>
</evidence>
<proteinExistence type="inferred from homology"/>
<evidence type="ECO:0000259" key="12">
    <source>
        <dbReference type="PROSITE" id="PS50018"/>
    </source>
</evidence>
<dbReference type="GO" id="GO:0051049">
    <property type="term" value="P:regulation of transport"/>
    <property type="evidence" value="ECO:0007669"/>
    <property type="project" value="UniProtKB-ARBA"/>
</dbReference>
<keyword evidence="7" id="KW-0472">Membrane</keyword>
<feature type="domain" description="VPS9" evidence="13">
    <location>
        <begin position="1473"/>
        <end position="1614"/>
    </location>
</feature>
<comment type="subunit">
    <text evidence="9">Interacts with GDP-bound rab-5. Interacts with alpha-adaptin.</text>
</comment>
<dbReference type="PROSITE" id="PS51205">
    <property type="entry name" value="VPS9"/>
    <property type="match status" value="1"/>
</dbReference>
<evidence type="ECO:0000256" key="7">
    <source>
        <dbReference type="ARBA" id="ARBA00023136"/>
    </source>
</evidence>
<dbReference type="GO" id="GO:0031267">
    <property type="term" value="F:small GTPase binding"/>
    <property type="evidence" value="ECO:0007669"/>
    <property type="project" value="TreeGrafter"/>
</dbReference>
<dbReference type="InterPro" id="IPR037191">
    <property type="entry name" value="VPS9_dom_sf"/>
</dbReference>
<keyword evidence="4" id="KW-0343">GTPase activation</keyword>
<dbReference type="Proteomes" id="UP000046393">
    <property type="component" value="Unplaced"/>
</dbReference>
<feature type="region of interest" description="Disordered" evidence="11">
    <location>
        <begin position="1130"/>
        <end position="1165"/>
    </location>
</feature>
<organism evidence="14 15">
    <name type="scientific">Syphacia muris</name>
    <dbReference type="NCBI Taxonomy" id="451379"/>
    <lineage>
        <taxon>Eukaryota</taxon>
        <taxon>Metazoa</taxon>
        <taxon>Ecdysozoa</taxon>
        <taxon>Nematoda</taxon>
        <taxon>Chromadorea</taxon>
        <taxon>Rhabditida</taxon>
        <taxon>Spirurina</taxon>
        <taxon>Oxyuridomorpha</taxon>
        <taxon>Oxyuroidea</taxon>
        <taxon>Oxyuridae</taxon>
        <taxon>Syphacia</taxon>
    </lineage>
</organism>
<feature type="region of interest" description="Disordered" evidence="11">
    <location>
        <begin position="603"/>
        <end position="671"/>
    </location>
</feature>
<dbReference type="GO" id="GO:0030139">
    <property type="term" value="C:endocytic vesicle"/>
    <property type="evidence" value="ECO:0007669"/>
    <property type="project" value="TreeGrafter"/>
</dbReference>
<dbReference type="Pfam" id="PF00616">
    <property type="entry name" value="RasGAP"/>
    <property type="match status" value="1"/>
</dbReference>
<evidence type="ECO:0000259" key="13">
    <source>
        <dbReference type="PROSITE" id="PS51205"/>
    </source>
</evidence>
<comment type="function">
    <text evidence="8">Acts both as a GTPase-activating protein (GAP) and a guanine nucleotide exchange factor (GEF), and participates in endocytosis. Acts by regulating the activation of rab-5 by exchanging bound GDP for free GTP at clathrin coated pits.</text>
</comment>
<dbReference type="InterPro" id="IPR045046">
    <property type="entry name" value="Vps9-like"/>
</dbReference>
<feature type="compositionally biased region" description="Polar residues" evidence="11">
    <location>
        <begin position="899"/>
        <end position="911"/>
    </location>
</feature>
<feature type="compositionally biased region" description="Low complexity" evidence="11">
    <location>
        <begin position="919"/>
        <end position="936"/>
    </location>
</feature>
<dbReference type="GO" id="GO:0016020">
    <property type="term" value="C:membrane"/>
    <property type="evidence" value="ECO:0007669"/>
    <property type="project" value="UniProtKB-SubCell"/>
</dbReference>
<reference evidence="15" key="1">
    <citation type="submission" date="2017-02" db="UniProtKB">
        <authorList>
            <consortium name="WormBaseParasite"/>
        </authorList>
    </citation>
    <scope>IDENTIFICATION</scope>
</reference>
<dbReference type="Gene3D" id="1.20.1050.80">
    <property type="entry name" value="VPS9 domain"/>
    <property type="match status" value="1"/>
</dbReference>
<dbReference type="GO" id="GO:0005096">
    <property type="term" value="F:GTPase activator activity"/>
    <property type="evidence" value="ECO:0007669"/>
    <property type="project" value="UniProtKB-KW"/>
</dbReference>
<evidence type="ECO:0000256" key="10">
    <source>
        <dbReference type="ARBA" id="ARBA00074067"/>
    </source>
</evidence>
<evidence type="ECO:0000313" key="15">
    <source>
        <dbReference type="WBParaSite" id="SMUV_0001075201-mRNA-1"/>
    </source>
</evidence>
<dbReference type="GO" id="GO:0030136">
    <property type="term" value="C:clathrin-coated vesicle"/>
    <property type="evidence" value="ECO:0007669"/>
    <property type="project" value="UniProtKB-SubCell"/>
</dbReference>
<dbReference type="Pfam" id="PF02204">
    <property type="entry name" value="VPS9"/>
    <property type="match status" value="1"/>
</dbReference>
<feature type="compositionally biased region" description="Low complexity" evidence="11">
    <location>
        <begin position="1020"/>
        <end position="1030"/>
    </location>
</feature>
<dbReference type="Gene3D" id="1.10.506.10">
    <property type="entry name" value="GTPase Activation - p120gap, domain 1"/>
    <property type="match status" value="1"/>
</dbReference>
<accession>A0A0N5B0F0</accession>
<dbReference type="PROSITE" id="PS50018">
    <property type="entry name" value="RAS_GTPASE_ACTIV_2"/>
    <property type="match status" value="1"/>
</dbReference>
<dbReference type="InterPro" id="IPR041545">
    <property type="entry name" value="DUF5601"/>
</dbReference>
<dbReference type="STRING" id="451379.A0A0N5B0F0"/>
<dbReference type="PANTHER" id="PTHR23101">
    <property type="entry name" value="RAB GDP/GTP EXCHANGE FACTOR"/>
    <property type="match status" value="1"/>
</dbReference>
<feature type="compositionally biased region" description="Low complexity" evidence="11">
    <location>
        <begin position="1130"/>
        <end position="1147"/>
    </location>
</feature>
<evidence type="ECO:0000256" key="9">
    <source>
        <dbReference type="ARBA" id="ARBA00065347"/>
    </source>
</evidence>
<dbReference type="InterPro" id="IPR001936">
    <property type="entry name" value="RasGAP_dom"/>
</dbReference>
<comment type="similarity">
    <text evidence="3">Belongs to the GAPVD1 family.</text>
</comment>
<feature type="compositionally biased region" description="Basic and acidic residues" evidence="11">
    <location>
        <begin position="1054"/>
        <end position="1072"/>
    </location>
</feature>
<keyword evidence="5" id="KW-0254">Endocytosis</keyword>
<evidence type="ECO:0000256" key="2">
    <source>
        <dbReference type="ARBA" id="ARBA00004170"/>
    </source>
</evidence>
<dbReference type="Pfam" id="PF18151">
    <property type="entry name" value="DUF5601"/>
    <property type="match status" value="1"/>
</dbReference>
<feature type="region of interest" description="Disordered" evidence="11">
    <location>
        <begin position="1013"/>
        <end position="1104"/>
    </location>
</feature>
<feature type="compositionally biased region" description="Low complexity" evidence="11">
    <location>
        <begin position="655"/>
        <end position="666"/>
    </location>
</feature>
<evidence type="ECO:0000256" key="4">
    <source>
        <dbReference type="ARBA" id="ARBA00022468"/>
    </source>
</evidence>
<dbReference type="InterPro" id="IPR003123">
    <property type="entry name" value="VPS9"/>
</dbReference>
<evidence type="ECO:0000256" key="5">
    <source>
        <dbReference type="ARBA" id="ARBA00022583"/>
    </source>
</evidence>
<evidence type="ECO:0000313" key="14">
    <source>
        <dbReference type="Proteomes" id="UP000046393"/>
    </source>
</evidence>
<evidence type="ECO:0000256" key="6">
    <source>
        <dbReference type="ARBA" id="ARBA00022658"/>
    </source>
</evidence>
<keyword evidence="14" id="KW-1185">Reference proteome</keyword>
<dbReference type="FunFam" id="1.20.1050.80:FF:000001">
    <property type="entry name" value="GTPase-activating protein and VPS9 domain-containing protein 1 isoform X1"/>
    <property type="match status" value="1"/>
</dbReference>
<feature type="compositionally biased region" description="Polar residues" evidence="11">
    <location>
        <begin position="1090"/>
        <end position="1099"/>
    </location>
</feature>
<comment type="subcellular location">
    <subcellularLocation>
        <location evidence="1">Cytoplasmic vesicle</location>
        <location evidence="1">Clathrin-coated vesicle</location>
    </subcellularLocation>
    <subcellularLocation>
        <location evidence="2">Membrane</location>
        <topology evidence="2">Peripheral membrane protein</topology>
    </subcellularLocation>
</comment>
<feature type="domain" description="Ras-GAP" evidence="12">
    <location>
        <begin position="162"/>
        <end position="366"/>
    </location>
</feature>
<feature type="region of interest" description="Disordered" evidence="11">
    <location>
        <begin position="891"/>
        <end position="956"/>
    </location>
</feature>
<dbReference type="SMART" id="SM00167">
    <property type="entry name" value="VPS9"/>
    <property type="match status" value="1"/>
</dbReference>
<name>A0A0N5B0F0_9BILA</name>
<evidence type="ECO:0000256" key="11">
    <source>
        <dbReference type="SAM" id="MobiDB-lite"/>
    </source>
</evidence>
<dbReference type="SUPFAM" id="SSF109993">
    <property type="entry name" value="VPS9 domain"/>
    <property type="match status" value="1"/>
</dbReference>
<sequence>MERNATDPIAISLLTLCEKLRSEKLLVASELETLHSLSEQVDTEQLNVAQLCWIGRQRQVILSRLVNSHPAVRPENCCKLNAILDSAHFLDAYHRIGSQYYNTVVSVLNLILNSPESVAEILHAVDQSKDGTVEHNEDEMFWPELVSCVFSMVFGCCVFPADEQRMLQVLSRLASIQLTTCDNPRLLLRKGNASFCRLYKLFSEELFAAKVFLTAALHDPIMFLLSQNEIFLDIDPSKSAIRFPLEERRRRFGDDENSFSYLQKLTAHRRVIEFKLKAITSRFIQGITHAMTCFPSSLGWLIRHINAVLTEGKKVKADEVHLIFTHLICPAITNPETLGVISDTPITYIARFNLMQVGQILQTLALAPYEQPPSHLAYFYSHFDQENVSRVVRTVLEKSEESLDSLFSSAVTESSFSDQSVRRYFIGMLSELQCLHGVLQSSALDHLSNVEVRKELRALIRRLPANFEGITTGRDKNDMDLKNAFVNDSFDSHNLSPSNRTTKLRSLADKVQTAANKGRFRNGRNNSQSECIGSNRCLNGAKVEVLMFPLGDSLEPLGLTSEEKFMGINKQAGSLRKHKISDGSAEKRTRFVDTESIVIEGLSDRTTEVGSDEEEEAASLSSSIEANDDGEDISTLPDNFSDMLPVSANVSGRESPSVSGPTSVSGNDNSQLANVDEHSQNCDARVKDHVIETQRHAPNLPVLVRRENTEELEDQFGKFGLSHREGHQKYRDDAHSLISDSWSTDVLPSDTEGFMSEIRQDGGLSNNTVQITSIPFLPTVAEVGPSRQVIAGNHQNPQIGKRLIPINSAGGLSALVSSAENPSDTWSVAATASDSEMDPTRNDDLLMIDEPDLMERTSTTSGNESACMVSGESSASLSLYASAAAQARAKSSRSGSAENNASSDNLNPSHSRGSRRDLTSTNSTSAITSNATSSSTGRLRRQSSGSSFYSKSDVDSEFSKDLNDDAILSFSGDYVPSFRNSIGEIVTPSSPAASVLANAGSFCNDDCEGNSNGIVHRENSSSPSKTSVKSEIPEAGAEGAHDESTTIKIWSNSNEKDVEGKKGEFTEGELRIKSLNNGAAPKEPVRNLDEQATPQNKGKSPSIGIKKNIFHGLQKVGETLKMRKDIAVSTVRQSLSQSSSINELSRSSSKKGQKNFGVHEEDATPHRLIESRSLNSLNVSPRKHSQMADAILDKYKGKSTPGGCDADSVKVSSETSKHDVEEYADPYYDPANLTTCRAFVDVKRKLRVVLSSISSVPGLSNFSIRAEDSLSGSNPPSTSKNHGNVEKLESEYIIEFLNVLLAESINGQNKALSAQIREVLRCLSIFDRKGIRKLLRTLKDEHRSRTAYLLYLQQSRLTLLQLRAYLQKLTNRLQREKLLIGECLTEVLVRFYLEKYENLIVQFMADFQSLKAQDERMDSVEKTLAFLYGEMSNDPIWELASPERIAYAKKSLERSLMAHIYNYALYPNGEVDQCRDGLLHKSIQRLAQIITPVHPELRIPAKLHGECPWPSAQAEISIINAYKSPRDKLACVVRCCETIQNLLSLSNARMAASADDITPVLVYVLIQANPPALMSNIQYVSSFYGNRMEGEEAYWWTQLTSAIQFIKTLLNKHF</sequence>
<dbReference type="InterPro" id="IPR008936">
    <property type="entry name" value="Rho_GTPase_activation_prot"/>
</dbReference>
<evidence type="ECO:0000256" key="1">
    <source>
        <dbReference type="ARBA" id="ARBA00004132"/>
    </source>
</evidence>
<dbReference type="GO" id="GO:0005829">
    <property type="term" value="C:cytosol"/>
    <property type="evidence" value="ECO:0007669"/>
    <property type="project" value="TreeGrafter"/>
</dbReference>
<dbReference type="WBParaSite" id="SMUV_0001075201-mRNA-1">
    <property type="protein sequence ID" value="SMUV_0001075201-mRNA-1"/>
    <property type="gene ID" value="SMUV_0001075201"/>
</dbReference>
<protein>
    <recommendedName>
        <fullName evidence="10">Receptor-mediated endocytosis protein 6</fullName>
    </recommendedName>
</protein>
<dbReference type="GO" id="GO:0006897">
    <property type="term" value="P:endocytosis"/>
    <property type="evidence" value="ECO:0007669"/>
    <property type="project" value="UniProtKB-KW"/>
</dbReference>
<dbReference type="PANTHER" id="PTHR23101:SF25">
    <property type="entry name" value="GTPASE-ACTIVATING PROTEIN AND VPS9 DOMAIN-CONTAINING PROTEIN 1"/>
    <property type="match status" value="1"/>
</dbReference>
<evidence type="ECO:0000256" key="8">
    <source>
        <dbReference type="ARBA" id="ARBA00057996"/>
    </source>
</evidence>